<dbReference type="EMBL" id="BMVB01000020">
    <property type="protein sequence ID" value="GHC65176.1"/>
    <property type="molecule type" value="Genomic_DNA"/>
</dbReference>
<evidence type="ECO:0008006" key="4">
    <source>
        <dbReference type="Google" id="ProtNLM"/>
    </source>
</evidence>
<accession>A0A918WQP0</accession>
<dbReference type="AlphaFoldDB" id="A0A918WQP0"/>
<name>A0A918WQP0_STRCJ</name>
<gene>
    <name evidence="2" type="ORF">GCM10010507_48420</name>
</gene>
<dbReference type="RefSeq" id="WP_190111988.1">
    <property type="nucleotide sequence ID" value="NZ_BMVB01000020.1"/>
</dbReference>
<evidence type="ECO:0000313" key="3">
    <source>
        <dbReference type="Proteomes" id="UP000646244"/>
    </source>
</evidence>
<feature type="chain" id="PRO_5037379056" description="Secreted protein" evidence="1">
    <location>
        <begin position="27"/>
        <end position="127"/>
    </location>
</feature>
<reference evidence="2" key="1">
    <citation type="journal article" date="2014" name="Int. J. Syst. Evol. Microbiol.">
        <title>Complete genome sequence of Corynebacterium casei LMG S-19264T (=DSM 44701T), isolated from a smear-ripened cheese.</title>
        <authorList>
            <consortium name="US DOE Joint Genome Institute (JGI-PGF)"/>
            <person name="Walter F."/>
            <person name="Albersmeier A."/>
            <person name="Kalinowski J."/>
            <person name="Ruckert C."/>
        </authorList>
    </citation>
    <scope>NUCLEOTIDE SEQUENCE</scope>
    <source>
        <strain evidence="2">JCM 4633</strain>
    </source>
</reference>
<reference evidence="2" key="2">
    <citation type="submission" date="2020-09" db="EMBL/GenBank/DDBJ databases">
        <authorList>
            <person name="Sun Q."/>
            <person name="Ohkuma M."/>
        </authorList>
    </citation>
    <scope>NUCLEOTIDE SEQUENCE</scope>
    <source>
        <strain evidence="2">JCM 4633</strain>
    </source>
</reference>
<sequence length="127" mass="13263">MPARRHPHALAALALLVLPPAVGCSAAQKAVDCARLGVEITDDVNDLQQTVTDSANGSGRTGAVLDALDQDTKKLKDKTNNTDVAKALDHLQQAITNVRDAVGRNATPDLTPLKDAAGELTKVCTSK</sequence>
<proteinExistence type="predicted"/>
<protein>
    <recommendedName>
        <fullName evidence="4">Secreted protein</fullName>
    </recommendedName>
</protein>
<keyword evidence="1" id="KW-0732">Signal</keyword>
<comment type="caution">
    <text evidence="2">The sequence shown here is derived from an EMBL/GenBank/DDBJ whole genome shotgun (WGS) entry which is preliminary data.</text>
</comment>
<evidence type="ECO:0000313" key="2">
    <source>
        <dbReference type="EMBL" id="GHC65176.1"/>
    </source>
</evidence>
<evidence type="ECO:0000256" key="1">
    <source>
        <dbReference type="SAM" id="SignalP"/>
    </source>
</evidence>
<feature type="signal peptide" evidence="1">
    <location>
        <begin position="1"/>
        <end position="26"/>
    </location>
</feature>
<dbReference type="Proteomes" id="UP000646244">
    <property type="component" value="Unassembled WGS sequence"/>
</dbReference>
<organism evidence="2 3">
    <name type="scientific">Streptomyces cinnamoneus</name>
    <name type="common">Streptoverticillium cinnamoneum</name>
    <dbReference type="NCBI Taxonomy" id="53446"/>
    <lineage>
        <taxon>Bacteria</taxon>
        <taxon>Bacillati</taxon>
        <taxon>Actinomycetota</taxon>
        <taxon>Actinomycetes</taxon>
        <taxon>Kitasatosporales</taxon>
        <taxon>Streptomycetaceae</taxon>
        <taxon>Streptomyces</taxon>
        <taxon>Streptomyces cinnamoneus group</taxon>
    </lineage>
</organism>